<dbReference type="AlphaFoldDB" id="A0A6I3M996"/>
<sequence>MFDLRSARYFVAVAEELHFSRAAERLMMSQPPLSQAIRQLEQDVGAVLLERTNRRVALTPAGEAFLVECRALLLHADAVAETPRLVARGSRAVVTIGCVASVMTWPLPQTLALLRERAPHIAVRIRELDTDQARDDLLRGRIDIALSRIASEQAGISTRTLLRDEFCVLLPATHPLADEGGPLDLARLVDDDWVWLPREISRDYHDDMTSVCRAGGISPRARHWVRSIASQIALVGCGVGVTVIPRVSAVDLPRDVRMRQIRDPAEAVVLAASTRSAPEPAERLVVDLIAQVVAARGHPVRAPGPGN</sequence>
<dbReference type="GO" id="GO:0003700">
    <property type="term" value="F:DNA-binding transcription factor activity"/>
    <property type="evidence" value="ECO:0007669"/>
    <property type="project" value="InterPro"/>
</dbReference>
<dbReference type="GO" id="GO:0003677">
    <property type="term" value="F:DNA binding"/>
    <property type="evidence" value="ECO:0007669"/>
    <property type="project" value="UniProtKB-KW"/>
</dbReference>
<dbReference type="Proteomes" id="UP000433071">
    <property type="component" value="Unassembled WGS sequence"/>
</dbReference>
<dbReference type="InterPro" id="IPR005119">
    <property type="entry name" value="LysR_subst-bd"/>
</dbReference>
<dbReference type="PRINTS" id="PR00039">
    <property type="entry name" value="HTHLYSR"/>
</dbReference>
<reference evidence="6 7" key="1">
    <citation type="submission" date="2019-11" db="EMBL/GenBank/DDBJ databases">
        <title>Agromyces kandeliae sp. nov., isolated from mangrove soil.</title>
        <authorList>
            <person name="Wang R."/>
        </authorList>
    </citation>
    <scope>NUCLEOTIDE SEQUENCE [LARGE SCALE GENOMIC DNA]</scope>
    <source>
        <strain evidence="6 7">JCM 11433</strain>
    </source>
</reference>
<dbReference type="Gene3D" id="1.10.10.10">
    <property type="entry name" value="Winged helix-like DNA-binding domain superfamily/Winged helix DNA-binding domain"/>
    <property type="match status" value="1"/>
</dbReference>
<dbReference type="SUPFAM" id="SSF46785">
    <property type="entry name" value="Winged helix' DNA-binding domain"/>
    <property type="match status" value="1"/>
</dbReference>
<evidence type="ECO:0000313" key="6">
    <source>
        <dbReference type="EMBL" id="MTH70029.1"/>
    </source>
</evidence>
<keyword evidence="2" id="KW-0805">Transcription regulation</keyword>
<evidence type="ECO:0000313" key="7">
    <source>
        <dbReference type="Proteomes" id="UP000433071"/>
    </source>
</evidence>
<evidence type="ECO:0000256" key="3">
    <source>
        <dbReference type="ARBA" id="ARBA00023125"/>
    </source>
</evidence>
<keyword evidence="3" id="KW-0238">DNA-binding</keyword>
<dbReference type="EMBL" id="WMLB01000040">
    <property type="protein sequence ID" value="MTH70029.1"/>
    <property type="molecule type" value="Genomic_DNA"/>
</dbReference>
<proteinExistence type="inferred from homology"/>
<comment type="caution">
    <text evidence="6">The sequence shown here is derived from an EMBL/GenBank/DDBJ whole genome shotgun (WGS) entry which is preliminary data.</text>
</comment>
<evidence type="ECO:0000256" key="2">
    <source>
        <dbReference type="ARBA" id="ARBA00023015"/>
    </source>
</evidence>
<comment type="similarity">
    <text evidence="1">Belongs to the LysR transcriptional regulatory family.</text>
</comment>
<organism evidence="6 7">
    <name type="scientific">Agromyces bracchium</name>
    <dbReference type="NCBI Taxonomy" id="88376"/>
    <lineage>
        <taxon>Bacteria</taxon>
        <taxon>Bacillati</taxon>
        <taxon>Actinomycetota</taxon>
        <taxon>Actinomycetes</taxon>
        <taxon>Micrococcales</taxon>
        <taxon>Microbacteriaceae</taxon>
        <taxon>Agromyces</taxon>
    </lineage>
</organism>
<gene>
    <name evidence="6" type="ORF">GJ743_16780</name>
</gene>
<dbReference type="Pfam" id="PF03466">
    <property type="entry name" value="LysR_substrate"/>
    <property type="match status" value="1"/>
</dbReference>
<dbReference type="PANTHER" id="PTHR30346:SF0">
    <property type="entry name" value="HCA OPERON TRANSCRIPTIONAL ACTIVATOR HCAR"/>
    <property type="match status" value="1"/>
</dbReference>
<dbReference type="InterPro" id="IPR000847">
    <property type="entry name" value="LysR_HTH_N"/>
</dbReference>
<dbReference type="GO" id="GO:0032993">
    <property type="term" value="C:protein-DNA complex"/>
    <property type="evidence" value="ECO:0007669"/>
    <property type="project" value="TreeGrafter"/>
</dbReference>
<dbReference type="SUPFAM" id="SSF53850">
    <property type="entry name" value="Periplasmic binding protein-like II"/>
    <property type="match status" value="1"/>
</dbReference>
<dbReference type="Pfam" id="PF00126">
    <property type="entry name" value="HTH_1"/>
    <property type="match status" value="1"/>
</dbReference>
<keyword evidence="4" id="KW-0804">Transcription</keyword>
<dbReference type="InterPro" id="IPR036388">
    <property type="entry name" value="WH-like_DNA-bd_sf"/>
</dbReference>
<dbReference type="PROSITE" id="PS50931">
    <property type="entry name" value="HTH_LYSR"/>
    <property type="match status" value="1"/>
</dbReference>
<dbReference type="FunFam" id="1.10.10.10:FF:000001">
    <property type="entry name" value="LysR family transcriptional regulator"/>
    <property type="match status" value="1"/>
</dbReference>
<feature type="domain" description="HTH lysR-type" evidence="5">
    <location>
        <begin position="2"/>
        <end position="59"/>
    </location>
</feature>
<dbReference type="InterPro" id="IPR036390">
    <property type="entry name" value="WH_DNA-bd_sf"/>
</dbReference>
<keyword evidence="7" id="KW-1185">Reference proteome</keyword>
<evidence type="ECO:0000256" key="4">
    <source>
        <dbReference type="ARBA" id="ARBA00023163"/>
    </source>
</evidence>
<evidence type="ECO:0000256" key="1">
    <source>
        <dbReference type="ARBA" id="ARBA00009437"/>
    </source>
</evidence>
<protein>
    <submittedName>
        <fullName evidence="6">LysR family transcriptional regulator</fullName>
    </submittedName>
</protein>
<name>A0A6I3M996_9MICO</name>
<dbReference type="RefSeq" id="WP_155053057.1">
    <property type="nucleotide sequence ID" value="NZ_BAAAIB010000008.1"/>
</dbReference>
<accession>A0A6I3M996</accession>
<dbReference type="Gene3D" id="3.40.190.10">
    <property type="entry name" value="Periplasmic binding protein-like II"/>
    <property type="match status" value="2"/>
</dbReference>
<dbReference type="CDD" id="cd08414">
    <property type="entry name" value="PBP2_LTTR_aromatics_like"/>
    <property type="match status" value="1"/>
</dbReference>
<dbReference type="PANTHER" id="PTHR30346">
    <property type="entry name" value="TRANSCRIPTIONAL DUAL REGULATOR HCAR-RELATED"/>
    <property type="match status" value="1"/>
</dbReference>
<evidence type="ECO:0000259" key="5">
    <source>
        <dbReference type="PROSITE" id="PS50931"/>
    </source>
</evidence>
<dbReference type="OrthoDB" id="3636008at2"/>